<gene>
    <name evidence="18" type="ORF">RS030_213296</name>
</gene>
<dbReference type="PROSITE" id="PS50160">
    <property type="entry name" value="DNA_LIGASE_A3"/>
    <property type="match status" value="1"/>
</dbReference>
<dbReference type="PROSITE" id="PS00333">
    <property type="entry name" value="DNA_LIGASE_A2"/>
    <property type="match status" value="1"/>
</dbReference>
<dbReference type="InterPro" id="IPR050191">
    <property type="entry name" value="ATP-dep_DNA_ligase"/>
</dbReference>
<dbReference type="SUPFAM" id="SSF56091">
    <property type="entry name" value="DNA ligase/mRNA capping enzyme, catalytic domain"/>
    <property type="match status" value="1"/>
</dbReference>
<feature type="compositionally biased region" description="Basic and acidic residues" evidence="16">
    <location>
        <begin position="85"/>
        <end position="95"/>
    </location>
</feature>
<evidence type="ECO:0000256" key="8">
    <source>
        <dbReference type="ARBA" id="ARBA00022840"/>
    </source>
</evidence>
<dbReference type="Pfam" id="PF04675">
    <property type="entry name" value="DNA_ligase_A_N"/>
    <property type="match status" value="1"/>
</dbReference>
<dbReference type="GO" id="GO:0005524">
    <property type="term" value="F:ATP binding"/>
    <property type="evidence" value="ECO:0007669"/>
    <property type="project" value="UniProtKB-KW"/>
</dbReference>
<evidence type="ECO:0000256" key="13">
    <source>
        <dbReference type="ARBA" id="ARBA00034003"/>
    </source>
</evidence>
<dbReference type="GO" id="GO:0006273">
    <property type="term" value="P:lagging strand elongation"/>
    <property type="evidence" value="ECO:0007669"/>
    <property type="project" value="TreeGrafter"/>
</dbReference>
<evidence type="ECO:0000256" key="4">
    <source>
        <dbReference type="ARBA" id="ARBA00022618"/>
    </source>
</evidence>
<accession>A0AAV9XXL1</accession>
<evidence type="ECO:0000256" key="6">
    <source>
        <dbReference type="ARBA" id="ARBA00022741"/>
    </source>
</evidence>
<keyword evidence="7 14" id="KW-0227">DNA damage</keyword>
<dbReference type="CDD" id="cd07900">
    <property type="entry name" value="Adenylation_DNA_ligase_I_Euk"/>
    <property type="match status" value="1"/>
</dbReference>
<dbReference type="SUPFAM" id="SSF117018">
    <property type="entry name" value="ATP-dependent DNA ligase DNA-binding domain"/>
    <property type="match status" value="1"/>
</dbReference>
<evidence type="ECO:0000256" key="16">
    <source>
        <dbReference type="SAM" id="MobiDB-lite"/>
    </source>
</evidence>
<dbReference type="InterPro" id="IPR000977">
    <property type="entry name" value="DNA_ligase_ATP-dep"/>
</dbReference>
<dbReference type="PROSITE" id="PS00697">
    <property type="entry name" value="DNA_LIGASE_A1"/>
    <property type="match status" value="1"/>
</dbReference>
<evidence type="ECO:0000256" key="9">
    <source>
        <dbReference type="ARBA" id="ARBA00023172"/>
    </source>
</evidence>
<dbReference type="GO" id="GO:0005739">
    <property type="term" value="C:mitochondrion"/>
    <property type="evidence" value="ECO:0007669"/>
    <property type="project" value="TreeGrafter"/>
</dbReference>
<dbReference type="Gene3D" id="2.40.50.140">
    <property type="entry name" value="Nucleic acid-binding proteins"/>
    <property type="match status" value="1"/>
</dbReference>
<evidence type="ECO:0000256" key="10">
    <source>
        <dbReference type="ARBA" id="ARBA00023204"/>
    </source>
</evidence>
<keyword evidence="10 14" id="KW-0234">DNA repair</keyword>
<evidence type="ECO:0000256" key="7">
    <source>
        <dbReference type="ARBA" id="ARBA00022763"/>
    </source>
</evidence>
<keyword evidence="4" id="KW-0132">Cell division</keyword>
<dbReference type="AlphaFoldDB" id="A0AAV9XXL1"/>
<comment type="similarity">
    <text evidence="2 15">Belongs to the ATP-dependent DNA ligase family.</text>
</comment>
<reference evidence="18 19" key="1">
    <citation type="submission" date="2023-10" db="EMBL/GenBank/DDBJ databases">
        <title>Comparative genomics analysis reveals potential genetic determinants of host preference in Cryptosporidium xiaoi.</title>
        <authorList>
            <person name="Xiao L."/>
            <person name="Li J."/>
        </authorList>
    </citation>
    <scope>NUCLEOTIDE SEQUENCE [LARGE SCALE GENOMIC DNA]</scope>
    <source>
        <strain evidence="18 19">52996</strain>
    </source>
</reference>
<dbReference type="InterPro" id="IPR012310">
    <property type="entry name" value="DNA_ligase_ATP-dep_cent"/>
</dbReference>
<evidence type="ECO:0000256" key="1">
    <source>
        <dbReference type="ARBA" id="ARBA00004123"/>
    </source>
</evidence>
<comment type="catalytic activity">
    <reaction evidence="13 14">
        <text>ATP + (deoxyribonucleotide)n-3'-hydroxyl + 5'-phospho-(deoxyribonucleotide)m = (deoxyribonucleotide)n+m + AMP + diphosphate.</text>
        <dbReference type="EC" id="6.5.1.1"/>
    </reaction>
</comment>
<dbReference type="EMBL" id="JAWDEY010000013">
    <property type="protein sequence ID" value="KAK6589244.1"/>
    <property type="molecule type" value="Genomic_DNA"/>
</dbReference>
<keyword evidence="12" id="KW-0131">Cell cycle</keyword>
<feature type="compositionally biased region" description="Low complexity" evidence="16">
    <location>
        <begin position="99"/>
        <end position="115"/>
    </location>
</feature>
<dbReference type="SUPFAM" id="SSF50249">
    <property type="entry name" value="Nucleic acid-binding proteins"/>
    <property type="match status" value="1"/>
</dbReference>
<evidence type="ECO:0000256" key="12">
    <source>
        <dbReference type="ARBA" id="ARBA00023306"/>
    </source>
</evidence>
<dbReference type="Gene3D" id="3.30.1490.70">
    <property type="match status" value="1"/>
</dbReference>
<organism evidence="18 19">
    <name type="scientific">Cryptosporidium xiaoi</name>
    <dbReference type="NCBI Taxonomy" id="659607"/>
    <lineage>
        <taxon>Eukaryota</taxon>
        <taxon>Sar</taxon>
        <taxon>Alveolata</taxon>
        <taxon>Apicomplexa</taxon>
        <taxon>Conoidasida</taxon>
        <taxon>Coccidia</taxon>
        <taxon>Eucoccidiorida</taxon>
        <taxon>Eimeriorina</taxon>
        <taxon>Cryptosporidiidae</taxon>
        <taxon>Cryptosporidium</taxon>
    </lineage>
</organism>
<evidence type="ECO:0000256" key="14">
    <source>
        <dbReference type="RuleBase" id="RU000617"/>
    </source>
</evidence>
<dbReference type="InterPro" id="IPR012308">
    <property type="entry name" value="DNA_ligase_ATP-dep_N"/>
</dbReference>
<keyword evidence="11" id="KW-0539">Nucleus</keyword>
<evidence type="ECO:0000256" key="3">
    <source>
        <dbReference type="ARBA" id="ARBA00022598"/>
    </source>
</evidence>
<dbReference type="GO" id="GO:0005634">
    <property type="term" value="C:nucleus"/>
    <property type="evidence" value="ECO:0007669"/>
    <property type="project" value="UniProtKB-SubCell"/>
</dbReference>
<dbReference type="InterPro" id="IPR016059">
    <property type="entry name" value="DNA_ligase_ATP-dep_CS"/>
</dbReference>
<keyword evidence="8 14" id="KW-0067">ATP-binding</keyword>
<comment type="caution">
    <text evidence="18">The sequence shown here is derived from an EMBL/GenBank/DDBJ whole genome shotgun (WGS) entry which is preliminary data.</text>
</comment>
<evidence type="ECO:0000259" key="17">
    <source>
        <dbReference type="PROSITE" id="PS50160"/>
    </source>
</evidence>
<dbReference type="Pfam" id="PF04679">
    <property type="entry name" value="DNA_ligase_A_C"/>
    <property type="match status" value="1"/>
</dbReference>
<keyword evidence="5" id="KW-0235">DNA replication</keyword>
<evidence type="ECO:0000256" key="15">
    <source>
        <dbReference type="RuleBase" id="RU004196"/>
    </source>
</evidence>
<dbReference type="GO" id="GO:0051301">
    <property type="term" value="P:cell division"/>
    <property type="evidence" value="ECO:0007669"/>
    <property type="project" value="UniProtKB-KW"/>
</dbReference>
<keyword evidence="19" id="KW-1185">Reference proteome</keyword>
<dbReference type="CDD" id="cd07969">
    <property type="entry name" value="OBF_DNA_ligase_I"/>
    <property type="match status" value="1"/>
</dbReference>
<dbReference type="GO" id="GO:0003677">
    <property type="term" value="F:DNA binding"/>
    <property type="evidence" value="ECO:0007669"/>
    <property type="project" value="InterPro"/>
</dbReference>
<evidence type="ECO:0000256" key="2">
    <source>
        <dbReference type="ARBA" id="ARBA00007572"/>
    </source>
</evidence>
<dbReference type="Proteomes" id="UP001311799">
    <property type="component" value="Unassembled WGS sequence"/>
</dbReference>
<name>A0AAV9XXL1_9CRYT</name>
<protein>
    <recommendedName>
        <fullName evidence="14">DNA ligase</fullName>
        <ecNumber evidence="14">6.5.1.1</ecNumber>
    </recommendedName>
</protein>
<dbReference type="EC" id="6.5.1.1" evidence="14"/>
<dbReference type="NCBIfam" id="TIGR00574">
    <property type="entry name" value="dnl1"/>
    <property type="match status" value="1"/>
</dbReference>
<dbReference type="PANTHER" id="PTHR45674">
    <property type="entry name" value="DNA LIGASE 1/3 FAMILY MEMBER"/>
    <property type="match status" value="1"/>
</dbReference>
<dbReference type="GO" id="GO:0003910">
    <property type="term" value="F:DNA ligase (ATP) activity"/>
    <property type="evidence" value="ECO:0007669"/>
    <property type="project" value="UniProtKB-EC"/>
</dbReference>
<dbReference type="Gene3D" id="3.30.470.30">
    <property type="entry name" value="DNA ligase/mRNA capping enzyme"/>
    <property type="match status" value="1"/>
</dbReference>
<dbReference type="FunFam" id="2.40.50.140:FF:000062">
    <property type="entry name" value="DNA ligase"/>
    <property type="match status" value="1"/>
</dbReference>
<dbReference type="InterPro" id="IPR036599">
    <property type="entry name" value="DNA_ligase_N_sf"/>
</dbReference>
<sequence length="824" mass="94354">MEMCKGVNLFDDNQCVNETEDSIIDSKESALVENILLNSTTGKELIKIKENEVKKSKKIKIEHQEKLKFNSKDMNFKVENNNSNEKIEKETDSSNEKANNQSSSVTSSKSNTKNQNSNIFSPFSIEVKNSNNNIQSPLFNPSNVTKELIMIKKKNESIAFSILTDTLTSIERLKGSGSGSKKGCIVILANLFRLIIHHNPQDLVGAVYICMNKVAPDYEGRESGVGESLLIKCISESSDKSEKKIKEDQISGKYEDLGEIASLYKKQIKLLFEPPRLTIDEVYRELYSLTDISGKNSQQVKKDKIKKLLVSGKREEVKFIVRFLQGRLRVGIQQTSVYQALANAFVLTRNNDIVSYSDYRLLEKEKKMYNDIYELDQIVVNTEKLIKDCLSQLPNIEKIINSALSCVELNDIEKECKLTTGIPCEPMLAKPTKGIKEVLDRFENILFTAEYKYDGERAQIHVNSDNNNNRVIKIFTRNLESATERYPDLVKYLNESLSPDVKDCILDSEVVAYSHEDNKILPFQVLNTRKRKNVTMDDIQTNICLLVFDCMKYNNESLLKKSLFERRQYMKKCICDNSFKYIKFATSCETDKIEMLDSFLSESIENSCEGLMIKTLHENATYEPSKRSLNWLKIKKDYIDGLMDSIDVVPIAACYGKGKRSGLFGTFLLAVYNTEDEVYETICKAGTGFSDELLQLLFNNLKDHILTEGIPKNYYRYDYSSISLKQDVWFEPKFVWEVKGADLSLSPVHTAARGIVDENRGIGLRFPRFIRIRDDKSPEQSTCSMQIIELYRDQFRHTSKTDLHENKDILVDAVDDYEENGENP</sequence>
<evidence type="ECO:0000313" key="19">
    <source>
        <dbReference type="Proteomes" id="UP001311799"/>
    </source>
</evidence>
<dbReference type="GO" id="GO:0006281">
    <property type="term" value="P:DNA repair"/>
    <property type="evidence" value="ECO:0007669"/>
    <property type="project" value="UniProtKB-KW"/>
</dbReference>
<keyword evidence="6 14" id="KW-0547">Nucleotide-binding</keyword>
<comment type="subcellular location">
    <subcellularLocation>
        <location evidence="1">Nucleus</location>
    </subcellularLocation>
</comment>
<dbReference type="PANTHER" id="PTHR45674:SF4">
    <property type="entry name" value="DNA LIGASE 1"/>
    <property type="match status" value="1"/>
</dbReference>
<dbReference type="Pfam" id="PF01068">
    <property type="entry name" value="DNA_ligase_A_M"/>
    <property type="match status" value="1"/>
</dbReference>
<evidence type="ECO:0000313" key="18">
    <source>
        <dbReference type="EMBL" id="KAK6589244.1"/>
    </source>
</evidence>
<dbReference type="Gene3D" id="1.10.3260.10">
    <property type="entry name" value="DNA ligase, ATP-dependent, N-terminal domain"/>
    <property type="match status" value="1"/>
</dbReference>
<proteinExistence type="inferred from homology"/>
<keyword evidence="3 14" id="KW-0436">Ligase</keyword>
<evidence type="ECO:0000256" key="5">
    <source>
        <dbReference type="ARBA" id="ARBA00022705"/>
    </source>
</evidence>
<dbReference type="InterPro" id="IPR012340">
    <property type="entry name" value="NA-bd_OB-fold"/>
</dbReference>
<dbReference type="InterPro" id="IPR012309">
    <property type="entry name" value="DNA_ligase_ATP-dep_C"/>
</dbReference>
<dbReference type="GO" id="GO:0071897">
    <property type="term" value="P:DNA biosynthetic process"/>
    <property type="evidence" value="ECO:0007669"/>
    <property type="project" value="InterPro"/>
</dbReference>
<keyword evidence="9 14" id="KW-0233">DNA recombination</keyword>
<feature type="domain" description="ATP-dependent DNA ligase family profile" evidence="17">
    <location>
        <begin position="536"/>
        <end position="673"/>
    </location>
</feature>
<dbReference type="GO" id="GO:0006310">
    <property type="term" value="P:DNA recombination"/>
    <property type="evidence" value="ECO:0007669"/>
    <property type="project" value="UniProtKB-KW"/>
</dbReference>
<dbReference type="FunFam" id="3.30.470.30:FF:000002">
    <property type="entry name" value="DNA ligase"/>
    <property type="match status" value="1"/>
</dbReference>
<evidence type="ECO:0000256" key="11">
    <source>
        <dbReference type="ARBA" id="ARBA00023242"/>
    </source>
</evidence>
<feature type="region of interest" description="Disordered" evidence="16">
    <location>
        <begin position="72"/>
        <end position="115"/>
    </location>
</feature>